<dbReference type="EMBL" id="JBFXLT010000033">
    <property type="protein sequence ID" value="KAL2814464.1"/>
    <property type="molecule type" value="Genomic_DNA"/>
</dbReference>
<dbReference type="CDD" id="cd11577">
    <property type="entry name" value="GH71"/>
    <property type="match status" value="1"/>
</dbReference>
<evidence type="ECO:0000313" key="1">
    <source>
        <dbReference type="EMBL" id="KAL2814464.1"/>
    </source>
</evidence>
<organism evidence="1 2">
    <name type="scientific">Aspergillus granulosus</name>
    <dbReference type="NCBI Taxonomy" id="176169"/>
    <lineage>
        <taxon>Eukaryota</taxon>
        <taxon>Fungi</taxon>
        <taxon>Dikarya</taxon>
        <taxon>Ascomycota</taxon>
        <taxon>Pezizomycotina</taxon>
        <taxon>Eurotiomycetes</taxon>
        <taxon>Eurotiomycetidae</taxon>
        <taxon>Eurotiales</taxon>
        <taxon>Aspergillaceae</taxon>
        <taxon>Aspergillus</taxon>
        <taxon>Aspergillus subgen. Nidulantes</taxon>
    </lineage>
</organism>
<dbReference type="Gene3D" id="3.20.20.80">
    <property type="entry name" value="Glycosidases"/>
    <property type="match status" value="1"/>
</dbReference>
<gene>
    <name evidence="1" type="ORF">BJX63DRAFT_420804</name>
</gene>
<dbReference type="GO" id="GO:0016787">
    <property type="term" value="F:hydrolase activity"/>
    <property type="evidence" value="ECO:0007669"/>
    <property type="project" value="UniProtKB-KW"/>
</dbReference>
<sequence length="504" mass="56236">MKNSPHFDLYSSSIFGITATLFLLPPCLQAKAVFAHFMMSNTANYTLSTWRADISAAKAAKIDAFALNTGFGMRYTSESLSDSFIAAEELDFKLFLSLDYANSTSDSENNRTARWPQNEVVELLNQYISHKAYFRHESKPLVSTFEGFEAAEDWTGIKQDVNEEIIFIPDWTSAGPERASNVSSIDGLMSWNAWPKGTKVMDTTDDDAYRIILDSRGKDKLYIMPVSPWFYTNLPQFNKNWVWRGDDLWYARWQQALNLDPQPDFMEIISWNNYGESHYIGPLHEDEVGTEILKTAGAPFDYVDEMPHDGWRVLLPFLIKQYKAGGGEQGKNVDIEEEVLSVWYRLSPAKACENGNTTGNTEDLHQTLLDPGVVLEDKVFYSALLEDGADVSVVIGGDIGPGAGWTNIPESGRGVYHGSSGMGDREGEVVVTLSRNGETFAEMRGRNIELQKECPLNKTNWNAWVGVGNATVKTRQNGTGGPALPLKGWMVMGMVLAVRLFAGF</sequence>
<dbReference type="Pfam" id="PF03659">
    <property type="entry name" value="Glyco_hydro_71"/>
    <property type="match status" value="1"/>
</dbReference>
<dbReference type="Proteomes" id="UP001610334">
    <property type="component" value="Unassembled WGS sequence"/>
</dbReference>
<dbReference type="PANTHER" id="PTHR43173:SF33">
    <property type="entry name" value="ASCUS WALL ENDO-1,3-ALPHA-GLUCANASE-RELATED"/>
    <property type="match status" value="1"/>
</dbReference>
<dbReference type="InterPro" id="IPR051130">
    <property type="entry name" value="Mito_struct-func_regulator"/>
</dbReference>
<reference evidence="1 2" key="1">
    <citation type="submission" date="2024-07" db="EMBL/GenBank/DDBJ databases">
        <title>Section-level genome sequencing and comparative genomics of Aspergillus sections Usti and Cavernicolus.</title>
        <authorList>
            <consortium name="Lawrence Berkeley National Laboratory"/>
            <person name="Nybo J.L."/>
            <person name="Vesth T.C."/>
            <person name="Theobald S."/>
            <person name="Frisvad J.C."/>
            <person name="Larsen T.O."/>
            <person name="Kjaerboelling I."/>
            <person name="Rothschild-Mancinelli K."/>
            <person name="Lyhne E.K."/>
            <person name="Kogle M.E."/>
            <person name="Barry K."/>
            <person name="Clum A."/>
            <person name="Na H."/>
            <person name="Ledsgaard L."/>
            <person name="Lin J."/>
            <person name="Lipzen A."/>
            <person name="Kuo A."/>
            <person name="Riley R."/>
            <person name="Mondo S."/>
            <person name="Labutti K."/>
            <person name="Haridas S."/>
            <person name="Pangalinan J."/>
            <person name="Salamov A.A."/>
            <person name="Simmons B.A."/>
            <person name="Magnuson J.K."/>
            <person name="Chen J."/>
            <person name="Drula E."/>
            <person name="Henrissat B."/>
            <person name="Wiebenga A."/>
            <person name="Lubbers R.J."/>
            <person name="Gomes A.C."/>
            <person name="Makela M.R."/>
            <person name="Stajich J."/>
            <person name="Grigoriev I.V."/>
            <person name="Mortensen U.H."/>
            <person name="De Vries R.P."/>
            <person name="Baker S.E."/>
            <person name="Andersen M.R."/>
        </authorList>
    </citation>
    <scope>NUCLEOTIDE SEQUENCE [LARGE SCALE GENOMIC DNA]</scope>
    <source>
        <strain evidence="1 2">CBS 588.65</strain>
    </source>
</reference>
<protein>
    <submittedName>
        <fullName evidence="1">Glycoside hydrolase</fullName>
    </submittedName>
</protein>
<dbReference type="InterPro" id="IPR005197">
    <property type="entry name" value="Glyco_hydro_71"/>
</dbReference>
<proteinExistence type="predicted"/>
<keyword evidence="1" id="KW-0378">Hydrolase</keyword>
<accession>A0ABR4HG51</accession>
<name>A0ABR4HG51_9EURO</name>
<evidence type="ECO:0000313" key="2">
    <source>
        <dbReference type="Proteomes" id="UP001610334"/>
    </source>
</evidence>
<comment type="caution">
    <text evidence="1">The sequence shown here is derived from an EMBL/GenBank/DDBJ whole genome shotgun (WGS) entry which is preliminary data.</text>
</comment>
<dbReference type="PANTHER" id="PTHR43173">
    <property type="entry name" value="ABC1 FAMILY PROTEIN"/>
    <property type="match status" value="1"/>
</dbReference>
<keyword evidence="2" id="KW-1185">Reference proteome</keyword>